<dbReference type="Pfam" id="PF13509">
    <property type="entry name" value="S1_2"/>
    <property type="match status" value="2"/>
</dbReference>
<comment type="caution">
    <text evidence="3">The sequence shown here is derived from an EMBL/GenBank/DDBJ whole genome shotgun (WGS) entry which is preliminary data.</text>
</comment>
<gene>
    <name evidence="3" type="ORF">FRC53_00170</name>
</gene>
<dbReference type="EMBL" id="VOGB01000003">
    <property type="protein sequence ID" value="MQM71859.1"/>
    <property type="molecule type" value="Genomic_DNA"/>
</dbReference>
<dbReference type="Gene3D" id="2.40.50.140">
    <property type="entry name" value="Nucleic acid-binding proteins"/>
    <property type="match status" value="2"/>
</dbReference>
<dbReference type="InterPro" id="IPR014464">
    <property type="entry name" value="CvfB_fam"/>
</dbReference>
<keyword evidence="4" id="KW-1185">Reference proteome</keyword>
<dbReference type="PANTHER" id="PTHR37296">
    <property type="entry name" value="CONSERVED VIRULENCE FACTOR B"/>
    <property type="match status" value="1"/>
</dbReference>
<dbReference type="InterPro" id="IPR003029">
    <property type="entry name" value="S1_domain"/>
</dbReference>
<dbReference type="SMART" id="SM00316">
    <property type="entry name" value="S1"/>
    <property type="match status" value="2"/>
</dbReference>
<evidence type="ECO:0000256" key="1">
    <source>
        <dbReference type="PIRNR" id="PIRNR012524"/>
    </source>
</evidence>
<evidence type="ECO:0000313" key="3">
    <source>
        <dbReference type="EMBL" id="MQM71859.1"/>
    </source>
</evidence>
<evidence type="ECO:0000313" key="4">
    <source>
        <dbReference type="Proteomes" id="UP000473648"/>
    </source>
</evidence>
<dbReference type="InterPro" id="IPR040764">
    <property type="entry name" value="CvfB_WH"/>
</dbReference>
<dbReference type="PANTHER" id="PTHR37296:SF1">
    <property type="entry name" value="CONSERVED VIRULENCE FACTOR B"/>
    <property type="match status" value="1"/>
</dbReference>
<organism evidence="3 4">
    <name type="scientific">Candidatus Pseudoramibacter fermentans</name>
    <dbReference type="NCBI Taxonomy" id="2594427"/>
    <lineage>
        <taxon>Bacteria</taxon>
        <taxon>Bacillati</taxon>
        <taxon>Bacillota</taxon>
        <taxon>Clostridia</taxon>
        <taxon>Eubacteriales</taxon>
        <taxon>Eubacteriaceae</taxon>
        <taxon>Pseudoramibacter</taxon>
    </lineage>
</organism>
<protein>
    <submittedName>
        <fullName evidence="3">S1 RNA-binding domain-containing protein</fullName>
    </submittedName>
</protein>
<sequence>MEANHSNLPFKIGQTQTLQVDHLSKIGAFLADPERPEAGTVLLPKKEGGSGLSAGEALSVFVYLDSEDRPIATTRQPKIEMGQMRPLTVVSVTKIGAFLDWGLEKDLLLPFHEQTVRVQIGKEYLVALYLDKTGRPCATMKVYERLKADAPYKVGDWVHGYVYNINPNVGAFVAVDYQYHGLIPRQDMNRDIHIATHVRARVSQVRNRDHRLILSPHKQGYKMINTDGAVVMRKLKAAGGFLPYGDKTPPAVIGREFGLSKGAFKRAIGHLQKRGKLRIGKDGIHLL</sequence>
<accession>A0A6L5GNJ8</accession>
<dbReference type="AlphaFoldDB" id="A0A6L5GNJ8"/>
<dbReference type="PIRSF" id="PIRSF012524">
    <property type="entry name" value="YitL_S1"/>
    <property type="match status" value="1"/>
</dbReference>
<evidence type="ECO:0000259" key="2">
    <source>
        <dbReference type="PROSITE" id="PS50126"/>
    </source>
</evidence>
<dbReference type="Pfam" id="PF00575">
    <property type="entry name" value="S1"/>
    <property type="match status" value="1"/>
</dbReference>
<dbReference type="InterPro" id="IPR012340">
    <property type="entry name" value="NA-bd_OB-fold"/>
</dbReference>
<dbReference type="PROSITE" id="PS50126">
    <property type="entry name" value="S1"/>
    <property type="match status" value="1"/>
</dbReference>
<dbReference type="Gene3D" id="1.10.10.10">
    <property type="entry name" value="Winged helix-like DNA-binding domain superfamily/Winged helix DNA-binding domain"/>
    <property type="match status" value="1"/>
</dbReference>
<dbReference type="GO" id="GO:0003676">
    <property type="term" value="F:nucleic acid binding"/>
    <property type="evidence" value="ECO:0007669"/>
    <property type="project" value="InterPro"/>
</dbReference>
<name>A0A6L5GNJ8_9FIRM</name>
<feature type="domain" description="S1 motif" evidence="2">
    <location>
        <begin position="155"/>
        <end position="217"/>
    </location>
</feature>
<reference evidence="3" key="1">
    <citation type="journal article" date="2020" name="Appl. Environ. Microbiol.">
        <title>Medium-Chain Fatty Acid Synthesis by 'Candidatus Weimeria bifida' gen. nov., sp. nov., and 'Candidatus Pseudoramibacter fermentans' sp. nov.</title>
        <authorList>
            <person name="Scarborough M.J."/>
            <person name="Myers K.S."/>
            <person name="Donohue T.J."/>
            <person name="Noguera D.R."/>
        </authorList>
    </citation>
    <scope>NUCLEOTIDE SEQUENCE</scope>
    <source>
        <strain evidence="3">EUB1.1</strain>
    </source>
</reference>
<dbReference type="SUPFAM" id="SSF50249">
    <property type="entry name" value="Nucleic acid-binding proteins"/>
    <property type="match status" value="1"/>
</dbReference>
<proteinExistence type="inferred from homology"/>
<dbReference type="InterPro" id="IPR036388">
    <property type="entry name" value="WH-like_DNA-bd_sf"/>
</dbReference>
<dbReference type="Pfam" id="PF17783">
    <property type="entry name" value="WHD_CvfB"/>
    <property type="match status" value="1"/>
</dbReference>
<comment type="similarity">
    <text evidence="1">Belongs to the CvfB family.</text>
</comment>
<dbReference type="Proteomes" id="UP000473648">
    <property type="component" value="Unassembled WGS sequence"/>
</dbReference>
<dbReference type="InterPro" id="IPR039566">
    <property type="entry name" value="CvfB_S1_st"/>
</dbReference>